<keyword evidence="2" id="KW-0509">mRNA transport</keyword>
<dbReference type="GO" id="GO:0017056">
    <property type="term" value="F:structural constituent of nuclear pore"/>
    <property type="evidence" value="ECO:0007669"/>
    <property type="project" value="UniProtKB-UniRule"/>
</dbReference>
<keyword evidence="5 7" id="KW-0906">Nuclear pore complex</keyword>
<organism evidence="8 9">
    <name type="scientific">Cymbomonas tetramitiformis</name>
    <dbReference type="NCBI Taxonomy" id="36881"/>
    <lineage>
        <taxon>Eukaryota</taxon>
        <taxon>Viridiplantae</taxon>
        <taxon>Chlorophyta</taxon>
        <taxon>Pyramimonadophyceae</taxon>
        <taxon>Pyramimonadales</taxon>
        <taxon>Pyramimonadaceae</taxon>
        <taxon>Cymbomonas</taxon>
    </lineage>
</organism>
<dbReference type="GO" id="GO:0031080">
    <property type="term" value="C:nuclear pore outer ring"/>
    <property type="evidence" value="ECO:0007669"/>
    <property type="project" value="TreeGrafter"/>
</dbReference>
<keyword evidence="9" id="KW-1185">Reference proteome</keyword>
<name>A0AAE0GLQ7_9CHLO</name>
<comment type="similarity">
    <text evidence="7">Belongs to the nucleoporin Nup84/Nup107 family.</text>
</comment>
<evidence type="ECO:0000256" key="2">
    <source>
        <dbReference type="ARBA" id="ARBA00022816"/>
    </source>
</evidence>
<evidence type="ECO:0000313" key="9">
    <source>
        <dbReference type="Proteomes" id="UP001190700"/>
    </source>
</evidence>
<comment type="subcellular location">
    <subcellularLocation>
        <location evidence="7">Nucleus</location>
        <location evidence="7">Nuclear pore complex</location>
    </subcellularLocation>
    <subcellularLocation>
        <location evidence="7">Nucleus membrane</location>
    </subcellularLocation>
</comment>
<dbReference type="PANTHER" id="PTHR13003">
    <property type="entry name" value="NUP107-RELATED"/>
    <property type="match status" value="1"/>
</dbReference>
<evidence type="ECO:0000256" key="7">
    <source>
        <dbReference type="RuleBase" id="RU365072"/>
    </source>
</evidence>
<dbReference type="EMBL" id="LGRX02004397">
    <property type="protein sequence ID" value="KAK3280421.1"/>
    <property type="molecule type" value="Genomic_DNA"/>
</dbReference>
<dbReference type="PANTHER" id="PTHR13003:SF2">
    <property type="entry name" value="NUCLEAR PORE COMPLEX PROTEIN NUP107"/>
    <property type="match status" value="1"/>
</dbReference>
<proteinExistence type="inferred from homology"/>
<evidence type="ECO:0000256" key="3">
    <source>
        <dbReference type="ARBA" id="ARBA00022927"/>
    </source>
</evidence>
<dbReference type="Gene3D" id="1.10.3450.20">
    <property type="match status" value="1"/>
</dbReference>
<protein>
    <recommendedName>
        <fullName evidence="7">Nuclear pore complex protein</fullName>
    </recommendedName>
</protein>
<dbReference type="GO" id="GO:0000973">
    <property type="term" value="P:post-transcriptional tethering of RNA polymerase II gene DNA at nuclear periphery"/>
    <property type="evidence" value="ECO:0007669"/>
    <property type="project" value="TreeGrafter"/>
</dbReference>
<evidence type="ECO:0000256" key="5">
    <source>
        <dbReference type="ARBA" id="ARBA00023132"/>
    </source>
</evidence>
<evidence type="ECO:0000313" key="8">
    <source>
        <dbReference type="EMBL" id="KAK3280421.1"/>
    </source>
</evidence>
<evidence type="ECO:0000256" key="1">
    <source>
        <dbReference type="ARBA" id="ARBA00022448"/>
    </source>
</evidence>
<dbReference type="Pfam" id="PF04121">
    <property type="entry name" value="Nup84_Nup100"/>
    <property type="match status" value="2"/>
</dbReference>
<keyword evidence="4 7" id="KW-0811">Translocation</keyword>
<gene>
    <name evidence="8" type="ORF">CYMTET_11736</name>
</gene>
<dbReference type="GO" id="GO:0031965">
    <property type="term" value="C:nuclear membrane"/>
    <property type="evidence" value="ECO:0007669"/>
    <property type="project" value="UniProtKB-SubCell"/>
</dbReference>
<dbReference type="AlphaFoldDB" id="A0AAE0GLQ7"/>
<dbReference type="GO" id="GO:0006606">
    <property type="term" value="P:protein import into nucleus"/>
    <property type="evidence" value="ECO:0007669"/>
    <property type="project" value="TreeGrafter"/>
</dbReference>
<comment type="caution">
    <text evidence="8">The sequence shown here is derived from an EMBL/GenBank/DDBJ whole genome shotgun (WGS) entry which is preliminary data.</text>
</comment>
<keyword evidence="3" id="KW-0653">Protein transport</keyword>
<comment type="function">
    <text evidence="7">Functions as a component of the nuclear pore complex (NPC).</text>
</comment>
<keyword evidence="1 7" id="KW-0813">Transport</keyword>
<comment type="subunit">
    <text evidence="7">Part of the nuclear pore complex (NPC).</text>
</comment>
<evidence type="ECO:0000256" key="4">
    <source>
        <dbReference type="ARBA" id="ARBA00023010"/>
    </source>
</evidence>
<dbReference type="GO" id="GO:0006406">
    <property type="term" value="P:mRNA export from nucleus"/>
    <property type="evidence" value="ECO:0007669"/>
    <property type="project" value="TreeGrafter"/>
</dbReference>
<evidence type="ECO:0000256" key="6">
    <source>
        <dbReference type="ARBA" id="ARBA00023242"/>
    </source>
</evidence>
<keyword evidence="6 7" id="KW-0539">Nucleus</keyword>
<dbReference type="Proteomes" id="UP001190700">
    <property type="component" value="Unassembled WGS sequence"/>
</dbReference>
<dbReference type="InterPro" id="IPR007252">
    <property type="entry name" value="Nup84/Nup107"/>
</dbReference>
<reference evidence="8 9" key="1">
    <citation type="journal article" date="2015" name="Genome Biol. Evol.">
        <title>Comparative Genomics of a Bacterivorous Green Alga Reveals Evolutionary Causalities and Consequences of Phago-Mixotrophic Mode of Nutrition.</title>
        <authorList>
            <person name="Burns J.A."/>
            <person name="Paasch A."/>
            <person name="Narechania A."/>
            <person name="Kim E."/>
        </authorList>
    </citation>
    <scope>NUCLEOTIDE SEQUENCE [LARGE SCALE GENOMIC DNA]</scope>
    <source>
        <strain evidence="8 9">PLY_AMNH</strain>
    </source>
</reference>
<keyword evidence="7" id="KW-0472">Membrane</keyword>
<sequence>MDGAGPRSDCTYEDTPKNLEDMCRQRAKQLRDAARQERHQPSKACRLEEAAEELEQEAATWSLVWHLFGTGRNIEIDRGSHDRGMPATDMTLPQRLRAAARNYETDKGTFYCGRVVSWLEELAAADLEELEEQHRGSIGHGFSESAGVWRETKNELERAYETSAHSEQLVKSLDPDAVTRQRGSRLHSSNAVSDEKILSAVWRYIRAGRMPRARRQCWDVGQSWRAASLGWSTAEFATRGSQHEAAAGYWSNTRQPVMHHAAAEDAGLGFGPVQVGPKSGIAAEEDEEPFEYVATEGTDGSMVLDDPMEEVGVKFTQAEYVKEALVAEAEGVQESAEESSRGLAAWGMWKWSCMHVAEAAAQAGSPFEGAVYGLMCGSKLALSSSTCPDWESACWVLFRSWLEKRVAAVLPAHADFLPAPLENLLWPDTPEPRLAERSEEIFRRLSGEEVAASVQKSNLQYQRTVQQGLIQCCFEGDAMLGDGNDLELDRCPAALQALAEFLQDDLMSAQWPEGADGIDATPSRSRFAAHLLLWLSHLLDSGRHYWFPNFARDKVVEHFVVHLISQEHYSLVPCYARHLRPSLLELTYTKFFDMLLERAPGDICKEQILSEAYYNLPAEGDGSVRSVVQKLLRSTREGALASLAELPEQGADQGRVERVEKAASKAVHAVEWAVGDHLTWLEATEHAVVLIRELVLGEKLELAWELVSEALPPKVLEPEFVLEGHAEELKLRAGTCLELQAWHTYLLLLHELDRSPHQPRAFNEQLIETVLNLDQPCDEHTRGWLLIESDEETLEYVKYRDAMDIRTEAAEPVTLMEEPSSEQNRTEPCQLQLIVTAPGAGTWGVASAAVDALQMALQAKAQEMGLLEASVQLRGSAESTEPGAMPDVLMEINLKGHPTQVAQVAASALKGRFGDLPEPANTMYLQACAFHSRPPLKHDVHSMNCTSSLVARTLCRLMCLPLLLLKAAQAEARLSQYSGQVVAMVAAVEENPQDQAEPDAHPPLYGLFSSMQLKMLLQVDRTAVILQLDP</sequence>
<accession>A0AAE0GLQ7</accession>